<dbReference type="AlphaFoldDB" id="A0A1A8WPV7"/>
<dbReference type="UniPathway" id="UPA00075">
    <property type="reaction ID" value="UER00335"/>
</dbReference>
<dbReference type="InterPro" id="IPR033128">
    <property type="entry name" value="Adenylosuccin_syn_Lys_AS"/>
</dbReference>
<evidence type="ECO:0000256" key="4">
    <source>
        <dbReference type="ARBA" id="ARBA00022741"/>
    </source>
</evidence>
<dbReference type="InterPro" id="IPR018220">
    <property type="entry name" value="Adenylosuccin_syn_GTP-bd"/>
</dbReference>
<dbReference type="InterPro" id="IPR001114">
    <property type="entry name" value="Adenylosuccinate_synthetase"/>
</dbReference>
<dbReference type="Gene3D" id="1.10.300.10">
    <property type="entry name" value="Adenylosuccinate Synthetase, subunit A, domain 2"/>
    <property type="match status" value="1"/>
</dbReference>
<evidence type="ECO:0000256" key="6">
    <source>
        <dbReference type="ARBA" id="ARBA00022842"/>
    </source>
</evidence>
<dbReference type="GO" id="GO:0005737">
    <property type="term" value="C:cytoplasm"/>
    <property type="evidence" value="ECO:0007669"/>
    <property type="project" value="TreeGrafter"/>
</dbReference>
<organism evidence="11 12">
    <name type="scientific">Plasmodium ovale curtisi</name>
    <dbReference type="NCBI Taxonomy" id="864141"/>
    <lineage>
        <taxon>Eukaryota</taxon>
        <taxon>Sar</taxon>
        <taxon>Alveolata</taxon>
        <taxon>Apicomplexa</taxon>
        <taxon>Aconoidasida</taxon>
        <taxon>Haemosporida</taxon>
        <taxon>Plasmodiidae</taxon>
        <taxon>Plasmodium</taxon>
        <taxon>Plasmodium (Plasmodium)</taxon>
    </lineage>
</organism>
<dbReference type="GO" id="GO:0005525">
    <property type="term" value="F:GTP binding"/>
    <property type="evidence" value="ECO:0007669"/>
    <property type="project" value="UniProtKB-KW"/>
</dbReference>
<name>A0A1A8WPV7_PLAOA</name>
<dbReference type="SUPFAM" id="SSF52540">
    <property type="entry name" value="P-loop containing nucleoside triphosphate hydrolases"/>
    <property type="match status" value="1"/>
</dbReference>
<comment type="function">
    <text evidence="10">Plays an important role in the de novo pathway of purine nucleotide biosynthesis.</text>
</comment>
<evidence type="ECO:0000256" key="5">
    <source>
        <dbReference type="ARBA" id="ARBA00022755"/>
    </source>
</evidence>
<evidence type="ECO:0000256" key="1">
    <source>
        <dbReference type="ARBA" id="ARBA00011738"/>
    </source>
</evidence>
<dbReference type="InterPro" id="IPR042109">
    <property type="entry name" value="Adenylosuccinate_synth_dom1"/>
</dbReference>
<evidence type="ECO:0000256" key="8">
    <source>
        <dbReference type="ARBA" id="ARBA00025008"/>
    </source>
</evidence>
<dbReference type="GO" id="GO:0004019">
    <property type="term" value="F:adenylosuccinate synthase activity"/>
    <property type="evidence" value="ECO:0007669"/>
    <property type="project" value="UniProtKB-EC"/>
</dbReference>
<dbReference type="PANTHER" id="PTHR11846:SF0">
    <property type="entry name" value="ADENYLOSUCCINATE SYNTHETASE"/>
    <property type="match status" value="1"/>
</dbReference>
<dbReference type="Gene3D" id="3.40.440.10">
    <property type="entry name" value="Adenylosuccinate Synthetase, subunit A, domain 1"/>
    <property type="match status" value="1"/>
</dbReference>
<keyword evidence="6 10" id="KW-0460">Magnesium</keyword>
<evidence type="ECO:0000256" key="3">
    <source>
        <dbReference type="ARBA" id="ARBA00022723"/>
    </source>
</evidence>
<dbReference type="GO" id="GO:0046872">
    <property type="term" value="F:metal ion binding"/>
    <property type="evidence" value="ECO:0007669"/>
    <property type="project" value="UniProtKB-KW"/>
</dbReference>
<proteinExistence type="inferred from homology"/>
<keyword evidence="7 10" id="KW-0342">GTP-binding</keyword>
<keyword evidence="4 10" id="KW-0547">Nucleotide-binding</keyword>
<dbReference type="InterPro" id="IPR042110">
    <property type="entry name" value="Adenylosuccinate_synth_dom2"/>
</dbReference>
<protein>
    <recommendedName>
        <fullName evidence="10">Adenylosuccinate synthetase</fullName>
        <ecNumber evidence="10">6.3.4.4</ecNumber>
    </recommendedName>
</protein>
<gene>
    <name evidence="11" type="ORF">POVCU1_026950</name>
</gene>
<comment type="function">
    <text evidence="8">Plays an important role in the salvage pathway for purine nucleotide biosynthesis. Catalyzes the first committed step in the biosynthesis of AMP from IMP.</text>
</comment>
<dbReference type="PROSITE" id="PS00513">
    <property type="entry name" value="ADENYLOSUCCIN_SYN_2"/>
    <property type="match status" value="1"/>
</dbReference>
<feature type="active site" evidence="9">
    <location>
        <position position="152"/>
    </location>
</feature>
<dbReference type="PROSITE" id="PS01266">
    <property type="entry name" value="ADENYLOSUCCIN_SYN_1"/>
    <property type="match status" value="1"/>
</dbReference>
<keyword evidence="2 10" id="KW-0436">Ligase</keyword>
<comment type="subunit">
    <text evidence="1">Homodimer.</text>
</comment>
<dbReference type="PANTHER" id="PTHR11846">
    <property type="entry name" value="ADENYLOSUCCINATE SYNTHETASE"/>
    <property type="match status" value="1"/>
</dbReference>
<evidence type="ECO:0000256" key="2">
    <source>
        <dbReference type="ARBA" id="ARBA00022598"/>
    </source>
</evidence>
<evidence type="ECO:0000256" key="9">
    <source>
        <dbReference type="PROSITE-ProRule" id="PRU10134"/>
    </source>
</evidence>
<dbReference type="EMBL" id="FLQV01000497">
    <property type="protein sequence ID" value="SBS93899.1"/>
    <property type="molecule type" value="Genomic_DNA"/>
</dbReference>
<evidence type="ECO:0000313" key="12">
    <source>
        <dbReference type="Proteomes" id="UP000078546"/>
    </source>
</evidence>
<comment type="catalytic activity">
    <reaction evidence="10">
        <text>IMP + L-aspartate + GTP = N(6)-(1,2-dicarboxyethyl)-AMP + GDP + phosphate + 2 H(+)</text>
        <dbReference type="Rhea" id="RHEA:15753"/>
        <dbReference type="ChEBI" id="CHEBI:15378"/>
        <dbReference type="ChEBI" id="CHEBI:29991"/>
        <dbReference type="ChEBI" id="CHEBI:37565"/>
        <dbReference type="ChEBI" id="CHEBI:43474"/>
        <dbReference type="ChEBI" id="CHEBI:57567"/>
        <dbReference type="ChEBI" id="CHEBI:58053"/>
        <dbReference type="ChEBI" id="CHEBI:58189"/>
        <dbReference type="EC" id="6.3.4.4"/>
    </reaction>
</comment>
<comment type="pathway">
    <text evidence="10">Purine metabolism; AMP biosynthesis via de novo pathway; AMP from IMP: step 1/2.</text>
</comment>
<dbReference type="GO" id="GO:0044208">
    <property type="term" value="P:'de novo' AMP biosynthetic process"/>
    <property type="evidence" value="ECO:0007669"/>
    <property type="project" value="UniProtKB-UniPathway"/>
</dbReference>
<dbReference type="EC" id="6.3.4.4" evidence="10"/>
<dbReference type="Proteomes" id="UP000078546">
    <property type="component" value="Unassembled WGS sequence"/>
</dbReference>
<evidence type="ECO:0000313" key="11">
    <source>
        <dbReference type="EMBL" id="SBS93899.1"/>
    </source>
</evidence>
<keyword evidence="5 10" id="KW-0658">Purine biosynthesis</keyword>
<dbReference type="InterPro" id="IPR027417">
    <property type="entry name" value="P-loop_NTPase"/>
</dbReference>
<dbReference type="HAMAP" id="MF_00011">
    <property type="entry name" value="Adenylosucc_synth"/>
    <property type="match status" value="1"/>
</dbReference>
<sequence>MNIFEHDVKNVEQGNVVAILGAQWGDEGKGKIIDILSKHSDITCRFNGGANAGHTISVNNKKYALHLLPCGVLYTNNICVLGNGMVIHVKTLIKEINEIGGNILDRLYISDKAHILFDIHQIIDTIQENNKSKEGNQLGTTKRGIGPCYTTKASRIGIRLGILKNFENFKNNYIKLIDHLMNLYNIKKYNKEDELKLFYIYHNILKDKIID</sequence>
<comment type="similarity">
    <text evidence="10">Belongs to the adenylosuccinate synthetase family.</text>
</comment>
<dbReference type="SMART" id="SM00788">
    <property type="entry name" value="Adenylsucc_synt"/>
    <property type="match status" value="1"/>
</dbReference>
<dbReference type="Pfam" id="PF00709">
    <property type="entry name" value="Adenylsucc_synt"/>
    <property type="match status" value="1"/>
</dbReference>
<evidence type="ECO:0000256" key="10">
    <source>
        <dbReference type="RuleBase" id="RU000520"/>
    </source>
</evidence>
<reference evidence="12" key="1">
    <citation type="submission" date="2016-05" db="EMBL/GenBank/DDBJ databases">
        <authorList>
            <person name="Naeem Raeece"/>
        </authorList>
    </citation>
    <scope>NUCLEOTIDE SEQUENCE [LARGE SCALE GENOMIC DNA]</scope>
</reference>
<feature type="non-terminal residue" evidence="11">
    <location>
        <position position="211"/>
    </location>
</feature>
<keyword evidence="3 10" id="KW-0479">Metal-binding</keyword>
<evidence type="ECO:0000256" key="7">
    <source>
        <dbReference type="ARBA" id="ARBA00023134"/>
    </source>
</evidence>
<accession>A0A1A8WPV7</accession>
<dbReference type="GO" id="GO:0046040">
    <property type="term" value="P:IMP metabolic process"/>
    <property type="evidence" value="ECO:0007669"/>
    <property type="project" value="TreeGrafter"/>
</dbReference>